<name>A0A7T5VBL9_9BACT</name>
<dbReference type="Proteomes" id="UP000596092">
    <property type="component" value="Chromosome"/>
</dbReference>
<keyword evidence="2" id="KW-1185">Reference proteome</keyword>
<sequence>MKALQTKNFIYIVGEQQEGVVQEAPEIFTFTEQSMQQIETAELALVIANVFAKNQLFPGPDGALTSVIHEFVARSEKFKRRRSKYKQGRCTLVTALKRLDGQISVKVSAVFPVQTNALTSQDPEGFRSLLIDSLPGFQDAFTEEAYAPDSKIIDIIKQTTLHHIQASLQ</sequence>
<dbReference type="EMBL" id="CP054140">
    <property type="protein sequence ID" value="QQG64794.1"/>
    <property type="molecule type" value="Genomic_DNA"/>
</dbReference>
<gene>
    <name evidence="1" type="ORF">HP555_02410</name>
</gene>
<proteinExistence type="predicted"/>
<evidence type="ECO:0000313" key="2">
    <source>
        <dbReference type="Proteomes" id="UP000596092"/>
    </source>
</evidence>
<dbReference type="KEGG" id="dog:HP555_02410"/>
<evidence type="ECO:0000313" key="1">
    <source>
        <dbReference type="EMBL" id="QQG64794.1"/>
    </source>
</evidence>
<accession>A0A7T5VBL9</accession>
<dbReference type="AlphaFoldDB" id="A0A7T5VBL9"/>
<organism evidence="1 2">
    <name type="scientific">Desulfobulbus oligotrophicus</name>
    <dbReference type="NCBI Taxonomy" id="1909699"/>
    <lineage>
        <taxon>Bacteria</taxon>
        <taxon>Pseudomonadati</taxon>
        <taxon>Thermodesulfobacteriota</taxon>
        <taxon>Desulfobulbia</taxon>
        <taxon>Desulfobulbales</taxon>
        <taxon>Desulfobulbaceae</taxon>
        <taxon>Desulfobulbus</taxon>
    </lineage>
</organism>
<protein>
    <submittedName>
        <fullName evidence="1">Uncharacterized protein</fullName>
    </submittedName>
</protein>
<reference evidence="1 2" key="1">
    <citation type="submission" date="2020-05" db="EMBL/GenBank/DDBJ databases">
        <title>Complete genome of Desulfobulbus oligotrophicus.</title>
        <authorList>
            <person name="Podar M."/>
        </authorList>
    </citation>
    <scope>NUCLEOTIDE SEQUENCE [LARGE SCALE GENOMIC DNA]</scope>
    <source>
        <strain evidence="1 2">Prop6</strain>
    </source>
</reference>
<dbReference type="RefSeq" id="WP_199263626.1">
    <property type="nucleotide sequence ID" value="NZ_CP054140.1"/>
</dbReference>